<dbReference type="Pfam" id="PF03409">
    <property type="entry name" value="Glycoprotein"/>
    <property type="match status" value="1"/>
</dbReference>
<sequence>MMRACSILVFLFSATIVSNVAADPVVLILKDYTNGTNYQINNVEEGGSLYVASNDAVASLNNIQLVTGGKPYLLSDLAAVQPDGIPQKITISGGLTITTTNTDSATNALTGYLYVTTAQQAQDPSFGVYVITGTHNIVLSGAQATTVILNTELVTPPDDVDRSEKTTYVSDLKMDLAKTVIFQWGIPGKQATNNQFFRNPFNYNNYDSNGNLLNTTQLFFDHVEPLQIGLDYWYISSSGSVSMTMKNTYVPNHNYTTTAVSTTGLVVSGTFLFNQHTVNFQQDPVNTQTFGSLISAYPSPRATVSFVFNGSDENSVQNYDIQNNATQLVKVVKFSAQTLTVSSSDVSAGTFYCQYFSNSNVGTPMTTTVATSGATVPQGSTVTAGTGPTQAAGSTLTTAFPPGSTVSTVNAGTVTTVSAGSPTTSSATVATTTSVVRSPFSFFSFFVVLTLLIL</sequence>
<reference evidence="2 3" key="1">
    <citation type="submission" date="2022-05" db="EMBL/GenBank/DDBJ databases">
        <title>Chromosome-level reference genomes for two strains of Caenorhabditis briggsae: an improved platform for comparative genomics.</title>
        <authorList>
            <person name="Stevens L."/>
            <person name="Andersen E.C."/>
        </authorList>
    </citation>
    <scope>NUCLEOTIDE SEQUENCE [LARGE SCALE GENOMIC DNA]</scope>
    <source>
        <strain evidence="2">QX1410_ONT</strain>
        <tissue evidence="2">Whole-organism</tissue>
    </source>
</reference>
<keyword evidence="1" id="KW-0732">Signal</keyword>
<feature type="signal peptide" evidence="1">
    <location>
        <begin position="1"/>
        <end position="22"/>
    </location>
</feature>
<accession>A0AAE9D7X0</accession>
<organism evidence="2 3">
    <name type="scientific">Caenorhabditis briggsae</name>
    <dbReference type="NCBI Taxonomy" id="6238"/>
    <lineage>
        <taxon>Eukaryota</taxon>
        <taxon>Metazoa</taxon>
        <taxon>Ecdysozoa</taxon>
        <taxon>Nematoda</taxon>
        <taxon>Chromadorea</taxon>
        <taxon>Rhabditida</taxon>
        <taxon>Rhabditina</taxon>
        <taxon>Rhabditomorpha</taxon>
        <taxon>Rhabditoidea</taxon>
        <taxon>Rhabditidae</taxon>
        <taxon>Peloderinae</taxon>
        <taxon>Caenorhabditis</taxon>
    </lineage>
</organism>
<feature type="chain" id="PRO_5042118422" evidence="1">
    <location>
        <begin position="23"/>
        <end position="454"/>
    </location>
</feature>
<evidence type="ECO:0000313" key="2">
    <source>
        <dbReference type="EMBL" id="ULT98180.1"/>
    </source>
</evidence>
<dbReference type="AlphaFoldDB" id="A0AAE9D7X0"/>
<gene>
    <name evidence="2" type="ORF">L3Y34_005769</name>
</gene>
<proteinExistence type="predicted"/>
<dbReference type="Proteomes" id="UP000827892">
    <property type="component" value="Chromosome IV"/>
</dbReference>
<dbReference type="EMBL" id="CP090894">
    <property type="protein sequence ID" value="ULT98180.1"/>
    <property type="molecule type" value="Genomic_DNA"/>
</dbReference>
<evidence type="ECO:0000313" key="3">
    <source>
        <dbReference type="Proteomes" id="UP000827892"/>
    </source>
</evidence>
<dbReference type="PANTHER" id="PTHR21733:SF1">
    <property type="entry name" value="DOWNSTREAM OF DAF-16 (REGULATED BY DAF-16)"/>
    <property type="match status" value="1"/>
</dbReference>
<dbReference type="InterPro" id="IPR005071">
    <property type="entry name" value="Glycoprotein"/>
</dbReference>
<protein>
    <submittedName>
        <fullName evidence="2">Uncharacterized protein</fullName>
    </submittedName>
</protein>
<evidence type="ECO:0000256" key="1">
    <source>
        <dbReference type="SAM" id="SignalP"/>
    </source>
</evidence>
<name>A0AAE9D7X0_CAEBR</name>
<dbReference type="PANTHER" id="PTHR21733">
    <property type="entry name" value="CUB_2 DOMAIN-CONTAINING PROTEIN-RELATED-RELATED"/>
    <property type="match status" value="1"/>
</dbReference>